<comment type="subcellular location">
    <subcellularLocation>
        <location evidence="1">Cytoplasm</location>
    </subcellularLocation>
</comment>
<dbReference type="SMART" id="SM00320">
    <property type="entry name" value="WD40"/>
    <property type="match status" value="2"/>
</dbReference>
<name>A0A8C3XQX8_CHESE</name>
<dbReference type="InterPro" id="IPR001680">
    <property type="entry name" value="WD40_rpt"/>
</dbReference>
<keyword evidence="12" id="KW-1185">Reference proteome</keyword>
<accession>A0A8C3XQX8</accession>
<evidence type="ECO:0000313" key="12">
    <source>
        <dbReference type="Proteomes" id="UP000694403"/>
    </source>
</evidence>
<protein>
    <recommendedName>
        <fullName evidence="7">tRNA (34-2'-O)-methyltransferase regulator WDR6</fullName>
    </recommendedName>
    <alternativeName>
        <fullName evidence="8">WD repeat-containing protein 6</fullName>
    </alternativeName>
</protein>
<dbReference type="InterPro" id="IPR015943">
    <property type="entry name" value="WD40/YVTN_repeat-like_dom_sf"/>
</dbReference>
<evidence type="ECO:0000256" key="10">
    <source>
        <dbReference type="ARBA" id="ARBA00047056"/>
    </source>
</evidence>
<evidence type="ECO:0000256" key="8">
    <source>
        <dbReference type="ARBA" id="ARBA00041816"/>
    </source>
</evidence>
<evidence type="ECO:0000256" key="5">
    <source>
        <dbReference type="ARBA" id="ARBA00022737"/>
    </source>
</evidence>
<evidence type="ECO:0000256" key="4">
    <source>
        <dbReference type="ARBA" id="ARBA00022694"/>
    </source>
</evidence>
<evidence type="ECO:0000256" key="7">
    <source>
        <dbReference type="ARBA" id="ARBA00040154"/>
    </source>
</evidence>
<evidence type="ECO:0000256" key="3">
    <source>
        <dbReference type="ARBA" id="ARBA00022574"/>
    </source>
</evidence>
<evidence type="ECO:0000256" key="9">
    <source>
        <dbReference type="ARBA" id="ARBA00045751"/>
    </source>
</evidence>
<organism evidence="11 12">
    <name type="scientific">Chelydra serpentina</name>
    <name type="common">Snapping turtle</name>
    <name type="synonym">Testudo serpentina</name>
    <dbReference type="NCBI Taxonomy" id="8475"/>
    <lineage>
        <taxon>Eukaryota</taxon>
        <taxon>Metazoa</taxon>
        <taxon>Chordata</taxon>
        <taxon>Craniata</taxon>
        <taxon>Vertebrata</taxon>
        <taxon>Euteleostomi</taxon>
        <taxon>Archelosauria</taxon>
        <taxon>Testudinata</taxon>
        <taxon>Testudines</taxon>
        <taxon>Cryptodira</taxon>
        <taxon>Durocryptodira</taxon>
        <taxon>Americhelydia</taxon>
        <taxon>Chelydroidea</taxon>
        <taxon>Chelydridae</taxon>
        <taxon>Chelydra</taxon>
    </lineage>
</organism>
<keyword evidence="2" id="KW-0963">Cytoplasm</keyword>
<dbReference type="InterPro" id="IPR051973">
    <property type="entry name" value="tRNA_Anticodon_Mtase-Reg"/>
</dbReference>
<dbReference type="GO" id="GO:0005737">
    <property type="term" value="C:cytoplasm"/>
    <property type="evidence" value="ECO:0007669"/>
    <property type="project" value="UniProtKB-SubCell"/>
</dbReference>
<dbReference type="SUPFAM" id="SSF50978">
    <property type="entry name" value="WD40 repeat-like"/>
    <property type="match status" value="1"/>
</dbReference>
<dbReference type="AlphaFoldDB" id="A0A8C3XQX8"/>
<dbReference type="Gene3D" id="2.130.10.10">
    <property type="entry name" value="YVTN repeat-like/Quinoprotein amine dehydrogenase"/>
    <property type="match status" value="1"/>
</dbReference>
<keyword evidence="3" id="KW-0853">WD repeat</keyword>
<dbReference type="PANTHER" id="PTHR14344:SF3">
    <property type="entry name" value="WD REPEAT-CONTAINING PROTEIN 6"/>
    <property type="match status" value="1"/>
</dbReference>
<comment type="subunit">
    <text evidence="10">Interacts with FTSJ1; the interaction is direct, and required for 2'-O-methylation of position 34 in substrate tRNAs. Interacts with IRS4. Interacts with STK11/LKB1.</text>
</comment>
<dbReference type="Ensembl" id="ENSCSRT00000018334.1">
    <property type="protein sequence ID" value="ENSCSRP00000017520.1"/>
    <property type="gene ID" value="ENSCSRG00000012788.1"/>
</dbReference>
<comment type="similarity">
    <text evidence="6">Belongs to the WD repeat WDR6 family.</text>
</comment>
<evidence type="ECO:0000256" key="2">
    <source>
        <dbReference type="ARBA" id="ARBA00022490"/>
    </source>
</evidence>
<reference evidence="11" key="2">
    <citation type="submission" date="2025-09" db="UniProtKB">
        <authorList>
            <consortium name="Ensembl"/>
        </authorList>
    </citation>
    <scope>IDENTIFICATION</scope>
</reference>
<dbReference type="PANTHER" id="PTHR14344">
    <property type="entry name" value="WD REPEAT PROTEIN"/>
    <property type="match status" value="1"/>
</dbReference>
<dbReference type="InterPro" id="IPR036322">
    <property type="entry name" value="WD40_repeat_dom_sf"/>
</dbReference>
<dbReference type="GO" id="GO:0030488">
    <property type="term" value="P:tRNA methylation"/>
    <property type="evidence" value="ECO:0007669"/>
    <property type="project" value="TreeGrafter"/>
</dbReference>
<sequence length="314" mass="33480">MTANVIAVSESSRSLAPLAAIGDHISSVRALAVASGSWREETADWSAVLFSAGGRAEIECYRLLLSCDHDARRGVACQVIHVASHQLDEHWDRMRNKHRGCGLGPDGELVPAMALERKLLLVAESFHHQHSRPCTLLFSALGAPSLTVQAHSCGVNSLHVRQTAAGPYLVASGSDDGSIHICLVAVDTALSEPSPSLPWDVVPPGASAGARVLLLEAFSRPGAHAAHVTGLRVLRPDLLVSASVDQRLTLWRLGKDSLVFLGSRFCHVADVAELDCWGSEERGYGCVLCGQGLEIVWCMARAGPQPLPSCRALE</sequence>
<reference evidence="11" key="1">
    <citation type="submission" date="2025-08" db="UniProtKB">
        <authorList>
            <consortium name="Ensembl"/>
        </authorList>
    </citation>
    <scope>IDENTIFICATION</scope>
</reference>
<keyword evidence="4" id="KW-0819">tRNA processing</keyword>
<evidence type="ECO:0000256" key="1">
    <source>
        <dbReference type="ARBA" id="ARBA00004496"/>
    </source>
</evidence>
<comment type="function">
    <text evidence="9">Together with methyltransferase FTSJ1, methylates the 2'-O-ribose of nucleotides at position 34 of the tRNA anticodon loop of substrate tRNAs. Required for the correct positioning of the substrate tRNA for methylation. Required to suppress amino acid starvation-induced autophagy. Enhances the STK11/LKB1-induced cell growth suppression activity.</text>
</comment>
<keyword evidence="5" id="KW-0677">Repeat</keyword>
<proteinExistence type="inferred from homology"/>
<evidence type="ECO:0000256" key="6">
    <source>
        <dbReference type="ARBA" id="ARBA00038255"/>
    </source>
</evidence>
<evidence type="ECO:0000313" key="11">
    <source>
        <dbReference type="Ensembl" id="ENSCSRP00000017520.1"/>
    </source>
</evidence>
<dbReference type="Proteomes" id="UP000694403">
    <property type="component" value="Unplaced"/>
</dbReference>